<protein>
    <submittedName>
        <fullName evidence="3">Aminoglycoside phosphotransferase family protein</fullName>
    </submittedName>
</protein>
<evidence type="ECO:0000313" key="3">
    <source>
        <dbReference type="EMBL" id="TYK50655.1"/>
    </source>
</evidence>
<dbReference type="InterPro" id="IPR002575">
    <property type="entry name" value="Aminoglycoside_PTrfase"/>
</dbReference>
<organism evidence="3 4">
    <name type="scientific">Actinomadura decatromicini</name>
    <dbReference type="NCBI Taxonomy" id="2604572"/>
    <lineage>
        <taxon>Bacteria</taxon>
        <taxon>Bacillati</taxon>
        <taxon>Actinomycetota</taxon>
        <taxon>Actinomycetes</taxon>
        <taxon>Streptosporangiales</taxon>
        <taxon>Thermomonosporaceae</taxon>
        <taxon>Actinomadura</taxon>
    </lineage>
</organism>
<evidence type="ECO:0000259" key="2">
    <source>
        <dbReference type="Pfam" id="PF01636"/>
    </source>
</evidence>
<dbReference type="AlphaFoldDB" id="A0A5D3FU66"/>
<sequence>MRRRDLRHADLPIQHPPDRAEVDAEVAERPHQVETRRGRGVVQPVTGLGTTGRRQHTRVGVEPDRPHREAGAAGQFADRVEGAVVHAVHFQGSSQWRLNRIIIEEFAVSRSVDLPDGWEPAVRAAVAQARPDLAGGPLRPLGAGFESVALLLEAGAGAYVLRFPRNEDGAEGIACETRLLPELAEWLDLPIPRFAFTAPNPLGPGTFCCYPVVPGESLSEDEWHARGLLDEPDPVRQIAEAIEAIHSFPVERARQLGVPEVDLRSEFAGDLELVRAHVAPLLPSAQASTLLSAYEDYLAEDANFDAPPTLTHADISLDHFLITGTRVTGLIDFGDVCIGDPDYDLCYLWPETNREFVRRLQEHRGRPLDSRLEAKLRFWALADPATDVLHGIENDLPDVRDEGLRLLGTLLA</sequence>
<keyword evidence="3" id="KW-0808">Transferase</keyword>
<gene>
    <name evidence="3" type="ORF">FXF68_09150</name>
</gene>
<dbReference type="PANTHER" id="PTHR21310:SF15">
    <property type="entry name" value="AMINOGLYCOSIDE PHOSPHOTRANSFERASE DOMAIN-CONTAINING PROTEIN"/>
    <property type="match status" value="1"/>
</dbReference>
<accession>A0A5D3FU66</accession>
<dbReference type="SUPFAM" id="SSF56112">
    <property type="entry name" value="Protein kinase-like (PK-like)"/>
    <property type="match status" value="1"/>
</dbReference>
<dbReference type="InterPro" id="IPR011009">
    <property type="entry name" value="Kinase-like_dom_sf"/>
</dbReference>
<feature type="domain" description="Aminoglycoside phosphotransferase" evidence="2">
    <location>
        <begin position="138"/>
        <end position="362"/>
    </location>
</feature>
<feature type="compositionally biased region" description="Basic and acidic residues" evidence="1">
    <location>
        <begin position="59"/>
        <end position="69"/>
    </location>
</feature>
<comment type="caution">
    <text evidence="3">The sequence shown here is derived from an EMBL/GenBank/DDBJ whole genome shotgun (WGS) entry which is preliminary data.</text>
</comment>
<dbReference type="Proteomes" id="UP000323505">
    <property type="component" value="Unassembled WGS sequence"/>
</dbReference>
<dbReference type="PANTHER" id="PTHR21310">
    <property type="entry name" value="AMINOGLYCOSIDE PHOSPHOTRANSFERASE-RELATED-RELATED"/>
    <property type="match status" value="1"/>
</dbReference>
<dbReference type="InterPro" id="IPR051678">
    <property type="entry name" value="AGP_Transferase"/>
</dbReference>
<proteinExistence type="predicted"/>
<name>A0A5D3FU66_9ACTN</name>
<dbReference type="Gene3D" id="3.90.1200.10">
    <property type="match status" value="1"/>
</dbReference>
<evidence type="ECO:0000313" key="4">
    <source>
        <dbReference type="Proteomes" id="UP000323505"/>
    </source>
</evidence>
<dbReference type="Gene3D" id="3.30.200.20">
    <property type="entry name" value="Phosphorylase Kinase, domain 1"/>
    <property type="match status" value="1"/>
</dbReference>
<dbReference type="Pfam" id="PF01636">
    <property type="entry name" value="APH"/>
    <property type="match status" value="1"/>
</dbReference>
<dbReference type="EMBL" id="VSRQ01000002">
    <property type="protein sequence ID" value="TYK50655.1"/>
    <property type="molecule type" value="Genomic_DNA"/>
</dbReference>
<dbReference type="GO" id="GO:0016740">
    <property type="term" value="F:transferase activity"/>
    <property type="evidence" value="ECO:0007669"/>
    <property type="project" value="UniProtKB-KW"/>
</dbReference>
<keyword evidence="4" id="KW-1185">Reference proteome</keyword>
<evidence type="ECO:0000256" key="1">
    <source>
        <dbReference type="SAM" id="MobiDB-lite"/>
    </source>
</evidence>
<feature type="region of interest" description="Disordered" evidence="1">
    <location>
        <begin position="43"/>
        <end position="69"/>
    </location>
</feature>
<reference evidence="3 4" key="1">
    <citation type="submission" date="2019-08" db="EMBL/GenBank/DDBJ databases">
        <title>Actinomadura sp. nov. CYP1-5 isolated from mountain soil.</title>
        <authorList>
            <person name="Songsumanus A."/>
            <person name="Kuncharoen N."/>
            <person name="Kudo T."/>
            <person name="Yuki M."/>
            <person name="Igarashi Y."/>
            <person name="Tanasupawat S."/>
        </authorList>
    </citation>
    <scope>NUCLEOTIDE SEQUENCE [LARGE SCALE GENOMIC DNA]</scope>
    <source>
        <strain evidence="3 4">CYP1-5</strain>
    </source>
</reference>